<name>A0A426DHA3_9FIRM</name>
<dbReference type="EMBL" id="RHJS01000002">
    <property type="protein sequence ID" value="RRK32098.1"/>
    <property type="molecule type" value="Genomic_DNA"/>
</dbReference>
<sequence>MGKKGFILLMLLVSLLGFSFTVSAESKTQTENGNQNKNAAGIRKEPKNTIDVLVAGDSLTYSSISPMGLWNHYGITAYVCGQPGQMMDETYDTLKLAFETQKPRLVLFETNVLFRKQEKAKEKKNLMSKLYVREDSKGFKLRDGVKPYQKGAYMKKTEKKEKMPEQVEMYMEKILKLCREHGARLVLVSTPSPKNYNYRKHNTLQEYAGKKSLIYLDMNLITKGLKIDWKTDTMDQGDHLNLSGARKVTKYLGKYLKKEFKLSDHRDEAHYKRWERAAKEYTRKEEEKLKEMQAMSRKEKMKS</sequence>
<proteinExistence type="predicted"/>
<reference evidence="3" key="1">
    <citation type="submission" date="2018-10" db="EMBL/GenBank/DDBJ databases">
        <title>Schaedlerella arabinophila gen. nov. sp. nov., isolated from the mouse intestinal tract and comparative analysis with the genome of the closely related altered Schaedler flora strain ASF502.</title>
        <authorList>
            <person name="Miyake S."/>
            <person name="Soh M."/>
            <person name="Seedorf H."/>
        </authorList>
    </citation>
    <scope>NUCLEOTIDE SEQUENCE [LARGE SCALE GENOMIC DNA]</scope>
    <source>
        <strain evidence="3">DSM 106076</strain>
    </source>
</reference>
<dbReference type="Proteomes" id="UP000274920">
    <property type="component" value="Unassembled WGS sequence"/>
</dbReference>
<keyword evidence="1" id="KW-0175">Coiled coil</keyword>
<dbReference type="SUPFAM" id="SSF52266">
    <property type="entry name" value="SGNH hydrolase"/>
    <property type="match status" value="1"/>
</dbReference>
<keyword evidence="3" id="KW-0378">Hydrolase</keyword>
<dbReference type="AlphaFoldDB" id="A0A426DHA3"/>
<accession>A0A426DHA3</accession>
<feature type="chain" id="PRO_5038841827" evidence="2">
    <location>
        <begin position="25"/>
        <end position="303"/>
    </location>
</feature>
<keyword evidence="4" id="KW-1185">Reference proteome</keyword>
<feature type="coiled-coil region" evidence="1">
    <location>
        <begin position="271"/>
        <end position="298"/>
    </location>
</feature>
<evidence type="ECO:0000256" key="1">
    <source>
        <dbReference type="SAM" id="Coils"/>
    </source>
</evidence>
<organism evidence="3 4">
    <name type="scientific">Schaedlerella arabinosiphila</name>
    <dbReference type="NCBI Taxonomy" id="2044587"/>
    <lineage>
        <taxon>Bacteria</taxon>
        <taxon>Bacillati</taxon>
        <taxon>Bacillota</taxon>
        <taxon>Clostridia</taxon>
        <taxon>Lachnospirales</taxon>
        <taxon>Lachnospiraceae</taxon>
        <taxon>Schaedlerella</taxon>
    </lineage>
</organism>
<comment type="caution">
    <text evidence="3">The sequence shown here is derived from an EMBL/GenBank/DDBJ whole genome shotgun (WGS) entry which is preliminary data.</text>
</comment>
<evidence type="ECO:0000313" key="3">
    <source>
        <dbReference type="EMBL" id="RRK32098.1"/>
    </source>
</evidence>
<keyword evidence="2" id="KW-0732">Signal</keyword>
<gene>
    <name evidence="3" type="ORF">EBB54_12485</name>
</gene>
<dbReference type="RefSeq" id="WP_049918435.1">
    <property type="nucleotide sequence ID" value="NZ_RHJS01000002.1"/>
</dbReference>
<feature type="signal peptide" evidence="2">
    <location>
        <begin position="1"/>
        <end position="24"/>
    </location>
</feature>
<protein>
    <submittedName>
        <fullName evidence="3">SGNH/GDSL hydrolase family protein</fullName>
    </submittedName>
</protein>
<evidence type="ECO:0000256" key="2">
    <source>
        <dbReference type="SAM" id="SignalP"/>
    </source>
</evidence>
<dbReference type="GO" id="GO:0016787">
    <property type="term" value="F:hydrolase activity"/>
    <property type="evidence" value="ECO:0007669"/>
    <property type="project" value="UniProtKB-KW"/>
</dbReference>
<dbReference type="InterPro" id="IPR036514">
    <property type="entry name" value="SGNH_hydro_sf"/>
</dbReference>
<dbReference type="Gene3D" id="3.40.50.1110">
    <property type="entry name" value="SGNH hydrolase"/>
    <property type="match status" value="1"/>
</dbReference>
<evidence type="ECO:0000313" key="4">
    <source>
        <dbReference type="Proteomes" id="UP000274920"/>
    </source>
</evidence>